<dbReference type="SUPFAM" id="SSF51735">
    <property type="entry name" value="NAD(P)-binding Rossmann-fold domains"/>
    <property type="match status" value="1"/>
</dbReference>
<comment type="cofactor">
    <cofactor evidence="6">
        <name>Mg(2+)</name>
        <dbReference type="ChEBI" id="CHEBI:18420"/>
    </cofactor>
    <text evidence="6">Binds 1 Mg(2+) ion per monomer.</text>
</comment>
<dbReference type="RefSeq" id="WP_183382659.1">
    <property type="nucleotide sequence ID" value="NZ_JACHXR010000002.1"/>
</dbReference>
<evidence type="ECO:0000313" key="8">
    <source>
        <dbReference type="EMBL" id="MBB3230157.1"/>
    </source>
</evidence>
<dbReference type="InterPro" id="IPR036291">
    <property type="entry name" value="NAD(P)-bd_dom_sf"/>
</dbReference>
<dbReference type="GO" id="GO:0008831">
    <property type="term" value="F:dTDP-4-dehydrorhamnose reductase activity"/>
    <property type="evidence" value="ECO:0007669"/>
    <property type="project" value="UniProtKB-EC"/>
</dbReference>
<comment type="pathway">
    <text evidence="1 6">Carbohydrate biosynthesis; dTDP-L-rhamnose biosynthesis.</text>
</comment>
<evidence type="ECO:0000313" key="9">
    <source>
        <dbReference type="Proteomes" id="UP000518892"/>
    </source>
</evidence>
<dbReference type="GO" id="GO:0005829">
    <property type="term" value="C:cytosol"/>
    <property type="evidence" value="ECO:0007669"/>
    <property type="project" value="TreeGrafter"/>
</dbReference>
<evidence type="ECO:0000256" key="6">
    <source>
        <dbReference type="RuleBase" id="RU364082"/>
    </source>
</evidence>
<comment type="caution">
    <text evidence="8">The sequence shown here is derived from an EMBL/GenBank/DDBJ whole genome shotgun (WGS) entry which is preliminary data.</text>
</comment>
<keyword evidence="9" id="KW-1185">Reference proteome</keyword>
<comment type="catalytic activity">
    <reaction evidence="5 6">
        <text>dTDP-beta-L-rhamnose + NADP(+) = dTDP-4-dehydro-beta-L-rhamnose + NADPH + H(+)</text>
        <dbReference type="Rhea" id="RHEA:21796"/>
        <dbReference type="ChEBI" id="CHEBI:15378"/>
        <dbReference type="ChEBI" id="CHEBI:57510"/>
        <dbReference type="ChEBI" id="CHEBI:57783"/>
        <dbReference type="ChEBI" id="CHEBI:58349"/>
        <dbReference type="ChEBI" id="CHEBI:62830"/>
        <dbReference type="EC" id="1.1.1.133"/>
    </reaction>
</comment>
<dbReference type="GO" id="GO:0009243">
    <property type="term" value="P:O antigen biosynthetic process"/>
    <property type="evidence" value="ECO:0007669"/>
    <property type="project" value="UniProtKB-UniPathway"/>
</dbReference>
<dbReference type="Gene3D" id="3.40.50.720">
    <property type="entry name" value="NAD(P)-binding Rossmann-like Domain"/>
    <property type="match status" value="1"/>
</dbReference>
<evidence type="ECO:0000256" key="4">
    <source>
        <dbReference type="ARBA" id="ARBA00017099"/>
    </source>
</evidence>
<evidence type="ECO:0000256" key="2">
    <source>
        <dbReference type="ARBA" id="ARBA00010944"/>
    </source>
</evidence>
<dbReference type="Gene3D" id="3.90.25.10">
    <property type="entry name" value="UDP-galactose 4-epimerase, domain 1"/>
    <property type="match status" value="1"/>
</dbReference>
<reference evidence="8 9" key="1">
    <citation type="submission" date="2020-08" db="EMBL/GenBank/DDBJ databases">
        <title>Genomic Encyclopedia of Type Strains, Phase III (KMG-III): the genomes of soil and plant-associated and newly described type strains.</title>
        <authorList>
            <person name="Whitman W."/>
        </authorList>
    </citation>
    <scope>NUCLEOTIDE SEQUENCE [LARGE SCALE GENOMIC DNA]</scope>
    <source>
        <strain evidence="8 9">CECT 7744</strain>
    </source>
</reference>
<dbReference type="NCBIfam" id="TIGR01214">
    <property type="entry name" value="rmlD"/>
    <property type="match status" value="1"/>
</dbReference>
<dbReference type="UniPathway" id="UPA00281"/>
<evidence type="ECO:0000256" key="5">
    <source>
        <dbReference type="ARBA" id="ARBA00048200"/>
    </source>
</evidence>
<dbReference type="EMBL" id="JACHXR010000002">
    <property type="protein sequence ID" value="MBB3230157.1"/>
    <property type="molecule type" value="Genomic_DNA"/>
</dbReference>
<comment type="function">
    <text evidence="6">Catalyzes the reduction of dTDP-6-deoxy-L-lyxo-4-hexulose to yield dTDP-L-rhamnose.</text>
</comment>
<evidence type="ECO:0000259" key="7">
    <source>
        <dbReference type="Pfam" id="PF04321"/>
    </source>
</evidence>
<dbReference type="Proteomes" id="UP000518892">
    <property type="component" value="Unassembled WGS sequence"/>
</dbReference>
<accession>A0A7W5HK70</accession>
<organism evidence="8 9">
    <name type="scientific">Halomonas stenophila</name>
    <dbReference type="NCBI Taxonomy" id="795312"/>
    <lineage>
        <taxon>Bacteria</taxon>
        <taxon>Pseudomonadati</taxon>
        <taxon>Pseudomonadota</taxon>
        <taxon>Gammaproteobacteria</taxon>
        <taxon>Oceanospirillales</taxon>
        <taxon>Halomonadaceae</taxon>
        <taxon>Halomonas</taxon>
    </lineage>
</organism>
<dbReference type="InterPro" id="IPR005913">
    <property type="entry name" value="dTDP_dehydrorham_reduct"/>
</dbReference>
<dbReference type="EC" id="1.1.1.133" evidence="3 6"/>
<name>A0A7W5HK70_9GAMM</name>
<dbReference type="GO" id="GO:0019305">
    <property type="term" value="P:dTDP-rhamnose biosynthetic process"/>
    <property type="evidence" value="ECO:0007669"/>
    <property type="project" value="UniProtKB-UniPathway"/>
</dbReference>
<comment type="similarity">
    <text evidence="2 6">Belongs to the dTDP-4-dehydrorhamnose reductase family.</text>
</comment>
<protein>
    <recommendedName>
        <fullName evidence="4 6">dTDP-4-dehydrorhamnose reductase</fullName>
        <ecNumber evidence="3 6">1.1.1.133</ecNumber>
    </recommendedName>
</protein>
<dbReference type="UniPathway" id="UPA00124"/>
<dbReference type="CDD" id="cd05254">
    <property type="entry name" value="dTDP_HR_like_SDR_e"/>
    <property type="match status" value="1"/>
</dbReference>
<sequence>MNILVTGGSGQVGFELQRRLSPLGRVLAPSRAELDLTDSRAVNAWLETTRPELIVNAAAYTAVDRAEREPDLARRLNAELPAQLADYAEAHDLRLVHFSSDYVYSGHGDTPWREDDVPQPLNVYGRTKLEGDRAIQLSGCQHLIFRTSWVYSAHGSNFMQTMLRLGQERHRLEVVADQIGAPTPACLLAKVTAQALQRRLESGLYHLAPRGATGWHGFARAIFRHAIAQGLPLAISPDGVIAIPTADYPTPATRPLNSRLCLDKLEEALDVALPHWEDPLVSTLAESLKR</sequence>
<dbReference type="AlphaFoldDB" id="A0A7W5HK70"/>
<gene>
    <name evidence="8" type="ORF">FHR97_000991</name>
</gene>
<dbReference type="PANTHER" id="PTHR10491:SF4">
    <property type="entry name" value="METHIONINE ADENOSYLTRANSFERASE 2 SUBUNIT BETA"/>
    <property type="match status" value="1"/>
</dbReference>
<evidence type="ECO:0000256" key="3">
    <source>
        <dbReference type="ARBA" id="ARBA00012929"/>
    </source>
</evidence>
<dbReference type="PANTHER" id="PTHR10491">
    <property type="entry name" value="DTDP-4-DEHYDRORHAMNOSE REDUCTASE"/>
    <property type="match status" value="1"/>
</dbReference>
<dbReference type="InterPro" id="IPR029903">
    <property type="entry name" value="RmlD-like-bd"/>
</dbReference>
<keyword evidence="6 8" id="KW-0560">Oxidoreductase</keyword>
<keyword evidence="6" id="KW-0521">NADP</keyword>
<evidence type="ECO:0000256" key="1">
    <source>
        <dbReference type="ARBA" id="ARBA00004781"/>
    </source>
</evidence>
<dbReference type="Pfam" id="PF04321">
    <property type="entry name" value="RmlD_sub_bind"/>
    <property type="match status" value="1"/>
</dbReference>
<proteinExistence type="inferred from homology"/>
<feature type="domain" description="RmlD-like substrate binding" evidence="7">
    <location>
        <begin position="1"/>
        <end position="286"/>
    </location>
</feature>